<name>A0A221MFL8_9BACI</name>
<dbReference type="Gene3D" id="3.40.50.300">
    <property type="entry name" value="P-loop containing nucleotide triphosphate hydrolases"/>
    <property type="match status" value="1"/>
</dbReference>
<dbReference type="InterPro" id="IPR036640">
    <property type="entry name" value="ABC1_TM_sf"/>
</dbReference>
<evidence type="ECO:0000259" key="11">
    <source>
        <dbReference type="PROSITE" id="PS50929"/>
    </source>
</evidence>
<dbReference type="SUPFAM" id="SSF90123">
    <property type="entry name" value="ABC transporter transmembrane region"/>
    <property type="match status" value="1"/>
</dbReference>
<evidence type="ECO:0000259" key="10">
    <source>
        <dbReference type="PROSITE" id="PS50893"/>
    </source>
</evidence>
<gene>
    <name evidence="12" type="ORF">CFK40_16120</name>
</gene>
<dbReference type="GO" id="GO:0140359">
    <property type="term" value="F:ABC-type transporter activity"/>
    <property type="evidence" value="ECO:0007669"/>
    <property type="project" value="InterPro"/>
</dbReference>
<feature type="transmembrane region" description="Helical" evidence="9">
    <location>
        <begin position="52"/>
        <end position="76"/>
    </location>
</feature>
<comment type="subcellular location">
    <subcellularLocation>
        <location evidence="1">Cell membrane</location>
        <topology evidence="1">Multi-pass membrane protein</topology>
    </subcellularLocation>
</comment>
<dbReference type="Proteomes" id="UP000204391">
    <property type="component" value="Chromosome"/>
</dbReference>
<evidence type="ECO:0000256" key="1">
    <source>
        <dbReference type="ARBA" id="ARBA00004651"/>
    </source>
</evidence>
<keyword evidence="2" id="KW-0813">Transport</keyword>
<dbReference type="PROSITE" id="PS50893">
    <property type="entry name" value="ABC_TRANSPORTER_2"/>
    <property type="match status" value="1"/>
</dbReference>
<dbReference type="GO" id="GO:0005886">
    <property type="term" value="C:plasma membrane"/>
    <property type="evidence" value="ECO:0007669"/>
    <property type="project" value="UniProtKB-SubCell"/>
</dbReference>
<evidence type="ECO:0000256" key="2">
    <source>
        <dbReference type="ARBA" id="ARBA00022448"/>
    </source>
</evidence>
<dbReference type="InterPro" id="IPR027417">
    <property type="entry name" value="P-loop_NTPase"/>
</dbReference>
<dbReference type="PROSITE" id="PS50929">
    <property type="entry name" value="ABC_TM1F"/>
    <property type="match status" value="1"/>
</dbReference>
<keyword evidence="6 12" id="KW-0067">ATP-binding</keyword>
<keyword evidence="3" id="KW-1003">Cell membrane</keyword>
<dbReference type="InterPro" id="IPR003439">
    <property type="entry name" value="ABC_transporter-like_ATP-bd"/>
</dbReference>
<feature type="domain" description="ABC transmembrane type-1" evidence="11">
    <location>
        <begin position="21"/>
        <end position="298"/>
    </location>
</feature>
<keyword evidence="8 9" id="KW-0472">Membrane</keyword>
<evidence type="ECO:0000313" key="12">
    <source>
        <dbReference type="EMBL" id="ASN06434.1"/>
    </source>
</evidence>
<dbReference type="FunFam" id="3.40.50.300:FF:000221">
    <property type="entry name" value="Multidrug ABC transporter ATP-binding protein"/>
    <property type="match status" value="1"/>
</dbReference>
<dbReference type="InterPro" id="IPR017871">
    <property type="entry name" value="ABC_transporter-like_CS"/>
</dbReference>
<dbReference type="PROSITE" id="PS00211">
    <property type="entry name" value="ABC_TRANSPORTER_1"/>
    <property type="match status" value="1"/>
</dbReference>
<feature type="transmembrane region" description="Helical" evidence="9">
    <location>
        <begin position="240"/>
        <end position="258"/>
    </location>
</feature>
<keyword evidence="5" id="KW-0547">Nucleotide-binding</keyword>
<dbReference type="PANTHER" id="PTHR24221:SF276">
    <property type="entry name" value="ABC TRANSPORTER, ATP-BINDING_PERMEASE PROTEIN"/>
    <property type="match status" value="1"/>
</dbReference>
<dbReference type="EMBL" id="CP022437">
    <property type="protein sequence ID" value="ASN06434.1"/>
    <property type="molecule type" value="Genomic_DNA"/>
</dbReference>
<protein>
    <submittedName>
        <fullName evidence="12">ABC transporter ATP-binding protein</fullName>
    </submittedName>
</protein>
<dbReference type="KEGG" id="vne:CFK40_16120"/>
<proteinExistence type="predicted"/>
<sequence>MKRVLSFLKPYKLPIGVAYTLTLIELATELLLPFFLGMMINEGVLNKDIGTIVMWGSIMIGLAFAAFFAGIINSFYASHTSYGFGYDLREKLFKKVQEFSFQNLNQYPTSVLMTRFTNDVRQMQNTIFMGLRIMVKAPLIVLGGVMMAFIVNAKLALIFLITVPLLIFFLLWVLKRASRLFRSVQQRVDNVNRVMQENLAGMRLIKAFLRRNHEESRFMKANKDLASETRYTFRFVEASMPVLLFVMNLSLISILWFGNNQVVAGDSSVGDIVAIVNYALRVSMAISMFTFIILAFSRAKASATRLGEVLDVDIDLHESDDAEADAIVRHGKIDVKDVSFAYSTQETNVLQDISFSVKAGDSVALIGATGAGKTSLFQLMPRLYDVNSGVISIDDRAITSYTLDHLRRAIGYVPQNPLLFSGSVFDNIAWGKENATKEEVTQAAKDAQIHETIIELPDAYETKIGQKGVNLSGGQKQRLSIARALIRRPKILMLDDCTSALDLETESNLLAAIESYHCTNLMITQKVTTAMDADRILLMDHGQILANGTHQELLKESALYRKIVESQFGKEYIHAN</sequence>
<feature type="transmembrane region" description="Helical" evidence="9">
    <location>
        <begin position="278"/>
        <end position="296"/>
    </location>
</feature>
<feature type="domain" description="ABC transporter" evidence="10">
    <location>
        <begin position="333"/>
        <end position="566"/>
    </location>
</feature>
<keyword evidence="13" id="KW-1185">Reference proteome</keyword>
<evidence type="ECO:0000256" key="7">
    <source>
        <dbReference type="ARBA" id="ARBA00022989"/>
    </source>
</evidence>
<dbReference type="InterPro" id="IPR003593">
    <property type="entry name" value="AAA+_ATPase"/>
</dbReference>
<dbReference type="InterPro" id="IPR039421">
    <property type="entry name" value="Type_1_exporter"/>
</dbReference>
<evidence type="ECO:0000256" key="4">
    <source>
        <dbReference type="ARBA" id="ARBA00022692"/>
    </source>
</evidence>
<dbReference type="Pfam" id="PF00005">
    <property type="entry name" value="ABC_tran"/>
    <property type="match status" value="1"/>
</dbReference>
<dbReference type="GO" id="GO:0016887">
    <property type="term" value="F:ATP hydrolysis activity"/>
    <property type="evidence" value="ECO:0007669"/>
    <property type="project" value="InterPro"/>
</dbReference>
<dbReference type="AlphaFoldDB" id="A0A221MFL8"/>
<dbReference type="CDD" id="cd18548">
    <property type="entry name" value="ABC_6TM_Tm287_like"/>
    <property type="match status" value="1"/>
</dbReference>
<keyword evidence="7 9" id="KW-1133">Transmembrane helix</keyword>
<evidence type="ECO:0000256" key="3">
    <source>
        <dbReference type="ARBA" id="ARBA00022475"/>
    </source>
</evidence>
<evidence type="ECO:0000313" key="13">
    <source>
        <dbReference type="Proteomes" id="UP000204391"/>
    </source>
</evidence>
<evidence type="ECO:0000256" key="5">
    <source>
        <dbReference type="ARBA" id="ARBA00022741"/>
    </source>
</evidence>
<reference evidence="12 13" key="1">
    <citation type="journal article" date="2003" name="Int. J. Syst. Evol. Microbiol.">
        <title>Virgibacillus carmonensis sp. nov., Virgibacillus necropolis sp. nov. and Virgibacillus picturae sp. nov., three novel species isolated from deteriorated mural paintings, transfer of the species of the genus salibacillus to Virgibacillus, as Virgibacillus marismortui comb. nov. and Virgibacillus salexigens comb. nov., and emended description of the genus Virgibacillus.</title>
        <authorList>
            <person name="Heyrman J."/>
            <person name="Logan N.A."/>
            <person name="Busse H.J."/>
            <person name="Balcaen A."/>
            <person name="Lebbe L."/>
            <person name="Rodriguez-Diaz M."/>
            <person name="Swings J."/>
            <person name="De Vos P."/>
        </authorList>
    </citation>
    <scope>NUCLEOTIDE SEQUENCE [LARGE SCALE GENOMIC DNA]</scope>
    <source>
        <strain evidence="12 13">LMG 19488</strain>
    </source>
</reference>
<feature type="transmembrane region" description="Helical" evidence="9">
    <location>
        <begin position="156"/>
        <end position="174"/>
    </location>
</feature>
<dbReference type="SMART" id="SM00382">
    <property type="entry name" value="AAA"/>
    <property type="match status" value="1"/>
</dbReference>
<dbReference type="Gene3D" id="1.20.1560.10">
    <property type="entry name" value="ABC transporter type 1, transmembrane domain"/>
    <property type="match status" value="1"/>
</dbReference>
<dbReference type="Pfam" id="PF00664">
    <property type="entry name" value="ABC_membrane"/>
    <property type="match status" value="1"/>
</dbReference>
<feature type="transmembrane region" description="Helical" evidence="9">
    <location>
        <begin position="131"/>
        <end position="150"/>
    </location>
</feature>
<evidence type="ECO:0000256" key="9">
    <source>
        <dbReference type="SAM" id="Phobius"/>
    </source>
</evidence>
<keyword evidence="4 9" id="KW-0812">Transmembrane</keyword>
<dbReference type="OrthoDB" id="9770415at2"/>
<evidence type="ECO:0000256" key="8">
    <source>
        <dbReference type="ARBA" id="ARBA00023136"/>
    </source>
</evidence>
<dbReference type="SUPFAM" id="SSF52540">
    <property type="entry name" value="P-loop containing nucleoside triphosphate hydrolases"/>
    <property type="match status" value="1"/>
</dbReference>
<dbReference type="InterPro" id="IPR011527">
    <property type="entry name" value="ABC1_TM_dom"/>
</dbReference>
<dbReference type="GO" id="GO:0005524">
    <property type="term" value="F:ATP binding"/>
    <property type="evidence" value="ECO:0007669"/>
    <property type="project" value="UniProtKB-KW"/>
</dbReference>
<dbReference type="PANTHER" id="PTHR24221">
    <property type="entry name" value="ATP-BINDING CASSETTE SUB-FAMILY B"/>
    <property type="match status" value="1"/>
</dbReference>
<organism evidence="12 13">
    <name type="scientific">Virgibacillus necropolis</name>
    <dbReference type="NCBI Taxonomy" id="163877"/>
    <lineage>
        <taxon>Bacteria</taxon>
        <taxon>Bacillati</taxon>
        <taxon>Bacillota</taxon>
        <taxon>Bacilli</taxon>
        <taxon>Bacillales</taxon>
        <taxon>Bacillaceae</taxon>
        <taxon>Virgibacillus</taxon>
    </lineage>
</organism>
<evidence type="ECO:0000256" key="6">
    <source>
        <dbReference type="ARBA" id="ARBA00022840"/>
    </source>
</evidence>
<accession>A0A221MFL8</accession>
<feature type="transmembrane region" description="Helical" evidence="9">
    <location>
        <begin position="21"/>
        <end position="40"/>
    </location>
</feature>
<dbReference type="RefSeq" id="WP_089533432.1">
    <property type="nucleotide sequence ID" value="NZ_CP022437.1"/>
</dbReference>